<evidence type="ECO:0008006" key="3">
    <source>
        <dbReference type="Google" id="ProtNLM"/>
    </source>
</evidence>
<dbReference type="SUPFAM" id="SSF50965">
    <property type="entry name" value="Galactose oxidase, central domain"/>
    <property type="match status" value="1"/>
</dbReference>
<comment type="caution">
    <text evidence="1">The sequence shown here is derived from an EMBL/GenBank/DDBJ whole genome shotgun (WGS) entry which is preliminary data.</text>
</comment>
<accession>X6PAK2</accession>
<sequence length="199" mass="22782">MEDSYQCIVPFAPQNEIAVNEFVLIGTKNCLRMKYDEKNFKVEFFSLPIITTLLGYYGYGYISVNGYIIFFGGFNDCNDQIDLIHVFSMHDNIWTTSNHKLPIKLCGSCAVLSPDGLTIHIFGGNVGTRYQSSHYVARITDLIGTDEKHISLNNCFRCTLCEKETKDNDEYKIESLKMEESVQEAKVKRKKTKKQMSIN</sequence>
<evidence type="ECO:0000313" key="1">
    <source>
        <dbReference type="EMBL" id="ETO35186.1"/>
    </source>
</evidence>
<dbReference type="Gene3D" id="2.120.10.80">
    <property type="entry name" value="Kelch-type beta propeller"/>
    <property type="match status" value="1"/>
</dbReference>
<dbReference type="InterPro" id="IPR015915">
    <property type="entry name" value="Kelch-typ_b-propeller"/>
</dbReference>
<reference evidence="1 2" key="1">
    <citation type="journal article" date="2013" name="Curr. Biol.">
        <title>The Genome of the Foraminiferan Reticulomyxa filosa.</title>
        <authorList>
            <person name="Glockner G."/>
            <person name="Hulsmann N."/>
            <person name="Schleicher M."/>
            <person name="Noegel A.A."/>
            <person name="Eichinger L."/>
            <person name="Gallinger C."/>
            <person name="Pawlowski J."/>
            <person name="Sierra R."/>
            <person name="Euteneuer U."/>
            <person name="Pillet L."/>
            <person name="Moustafa A."/>
            <person name="Platzer M."/>
            <person name="Groth M."/>
            <person name="Szafranski K."/>
            <person name="Schliwa M."/>
        </authorList>
    </citation>
    <scope>NUCLEOTIDE SEQUENCE [LARGE SCALE GENOMIC DNA]</scope>
</reference>
<dbReference type="Proteomes" id="UP000023152">
    <property type="component" value="Unassembled WGS sequence"/>
</dbReference>
<organism evidence="1 2">
    <name type="scientific">Reticulomyxa filosa</name>
    <dbReference type="NCBI Taxonomy" id="46433"/>
    <lineage>
        <taxon>Eukaryota</taxon>
        <taxon>Sar</taxon>
        <taxon>Rhizaria</taxon>
        <taxon>Retaria</taxon>
        <taxon>Foraminifera</taxon>
        <taxon>Monothalamids</taxon>
        <taxon>Reticulomyxidae</taxon>
        <taxon>Reticulomyxa</taxon>
    </lineage>
</organism>
<protein>
    <recommendedName>
        <fullName evidence="3">Kelch motif family protein</fullName>
    </recommendedName>
</protein>
<keyword evidence="2" id="KW-1185">Reference proteome</keyword>
<proteinExistence type="predicted"/>
<name>X6PAK2_RETFI</name>
<dbReference type="InterPro" id="IPR011043">
    <property type="entry name" value="Gal_Oxase/kelch_b-propeller"/>
</dbReference>
<gene>
    <name evidence="1" type="ORF">RFI_01887</name>
</gene>
<evidence type="ECO:0000313" key="2">
    <source>
        <dbReference type="Proteomes" id="UP000023152"/>
    </source>
</evidence>
<dbReference type="EMBL" id="ASPP01001875">
    <property type="protein sequence ID" value="ETO35186.1"/>
    <property type="molecule type" value="Genomic_DNA"/>
</dbReference>
<dbReference type="AlphaFoldDB" id="X6PAK2"/>